<dbReference type="PROSITE" id="PS51644">
    <property type="entry name" value="HTH_OST"/>
    <property type="match status" value="1"/>
</dbReference>
<dbReference type="SUPFAM" id="SSF63748">
    <property type="entry name" value="Tudor/PWWP/MBT"/>
    <property type="match status" value="3"/>
</dbReference>
<keyword evidence="9" id="KW-1185">Reference proteome</keyword>
<dbReference type="InterPro" id="IPR041966">
    <property type="entry name" value="LOTUS-like"/>
</dbReference>
<dbReference type="Gene3D" id="2.30.30.140">
    <property type="match status" value="3"/>
</dbReference>
<dbReference type="Pfam" id="PF12872">
    <property type="entry name" value="OST-HTH"/>
    <property type="match status" value="1"/>
</dbReference>
<reference evidence="8" key="1">
    <citation type="journal article" date="2023" name="G3 (Bethesda)">
        <title>Whole genome assembly and annotation of the endangered Caribbean coral Acropora cervicornis.</title>
        <authorList>
            <person name="Selwyn J.D."/>
            <person name="Vollmer S.V."/>
        </authorList>
    </citation>
    <scope>NUCLEOTIDE SEQUENCE</scope>
    <source>
        <strain evidence="8">K2</strain>
    </source>
</reference>
<keyword evidence="2" id="KW-0963">Cytoplasm</keyword>
<dbReference type="InterPro" id="IPR025605">
    <property type="entry name" value="OST-HTH/LOTUS_dom"/>
</dbReference>
<dbReference type="InterPro" id="IPR002999">
    <property type="entry name" value="Tudor"/>
</dbReference>
<feature type="domain" description="HTH OST-type" evidence="7">
    <location>
        <begin position="4"/>
        <end position="77"/>
    </location>
</feature>
<comment type="caution">
    <text evidence="8">The sequence shown here is derived from an EMBL/GenBank/DDBJ whole genome shotgun (WGS) entry which is preliminary data.</text>
</comment>
<dbReference type="PANTHER" id="PTHR22948">
    <property type="entry name" value="TUDOR DOMAIN CONTAINING PROTEIN"/>
    <property type="match status" value="1"/>
</dbReference>
<evidence type="ECO:0000256" key="1">
    <source>
        <dbReference type="ARBA" id="ARBA00004496"/>
    </source>
</evidence>
<dbReference type="AlphaFoldDB" id="A0AAD9PT68"/>
<protein>
    <submittedName>
        <fullName evidence="8">Tudor domain-containing protein 1</fullName>
    </submittedName>
</protein>
<dbReference type="SMART" id="SM00333">
    <property type="entry name" value="TUDOR"/>
    <property type="match status" value="3"/>
</dbReference>
<feature type="domain" description="Tudor" evidence="6">
    <location>
        <begin position="894"/>
        <end position="952"/>
    </location>
</feature>
<keyword evidence="3" id="KW-0677">Repeat</keyword>
<evidence type="ECO:0000256" key="3">
    <source>
        <dbReference type="ARBA" id="ARBA00022737"/>
    </source>
</evidence>
<keyword evidence="4" id="KW-0221">Differentiation</keyword>
<evidence type="ECO:0000313" key="8">
    <source>
        <dbReference type="EMBL" id="KAK2548436.1"/>
    </source>
</evidence>
<evidence type="ECO:0000259" key="7">
    <source>
        <dbReference type="PROSITE" id="PS51644"/>
    </source>
</evidence>
<feature type="region of interest" description="Disordered" evidence="5">
    <location>
        <begin position="547"/>
        <end position="624"/>
    </location>
</feature>
<dbReference type="Pfam" id="PF00567">
    <property type="entry name" value="TUDOR"/>
    <property type="match status" value="3"/>
</dbReference>
<proteinExistence type="predicted"/>
<comment type="subcellular location">
    <subcellularLocation>
        <location evidence="1">Cytoplasm</location>
    </subcellularLocation>
</comment>
<dbReference type="FunFam" id="2.30.30.140:FF:000018">
    <property type="entry name" value="Serine/threonine-protein kinase 31"/>
    <property type="match status" value="2"/>
</dbReference>
<evidence type="ECO:0000256" key="4">
    <source>
        <dbReference type="ARBA" id="ARBA00022871"/>
    </source>
</evidence>
<evidence type="ECO:0000256" key="2">
    <source>
        <dbReference type="ARBA" id="ARBA00022490"/>
    </source>
</evidence>
<feature type="compositionally biased region" description="Basic and acidic residues" evidence="5">
    <location>
        <begin position="606"/>
        <end position="616"/>
    </location>
</feature>
<evidence type="ECO:0000256" key="5">
    <source>
        <dbReference type="SAM" id="MobiDB-lite"/>
    </source>
</evidence>
<dbReference type="CDD" id="cd09972">
    <property type="entry name" value="LOTUS_TDRD_OSKAR"/>
    <property type="match status" value="1"/>
</dbReference>
<keyword evidence="4" id="KW-0744">Spermatogenesis</keyword>
<dbReference type="PROSITE" id="PS50304">
    <property type="entry name" value="TUDOR"/>
    <property type="match status" value="3"/>
</dbReference>
<feature type="region of interest" description="Disordered" evidence="5">
    <location>
        <begin position="89"/>
        <end position="111"/>
    </location>
</feature>
<feature type="compositionally biased region" description="Basic residues" evidence="5">
    <location>
        <begin position="89"/>
        <end position="99"/>
    </location>
</feature>
<feature type="domain" description="Tudor" evidence="6">
    <location>
        <begin position="703"/>
        <end position="761"/>
    </location>
</feature>
<gene>
    <name evidence="8" type="ORF">P5673_031330</name>
</gene>
<feature type="compositionally biased region" description="Low complexity" evidence="5">
    <location>
        <begin position="554"/>
        <end position="592"/>
    </location>
</feature>
<dbReference type="GO" id="GO:0030154">
    <property type="term" value="P:cell differentiation"/>
    <property type="evidence" value="ECO:0007669"/>
    <property type="project" value="UniProtKB-ARBA"/>
</dbReference>
<dbReference type="Gene3D" id="3.30.420.610">
    <property type="entry name" value="LOTUS domain-like"/>
    <property type="match status" value="2"/>
</dbReference>
<dbReference type="InterPro" id="IPR035437">
    <property type="entry name" value="SNase_OB-fold_sf"/>
</dbReference>
<dbReference type="CDD" id="cd20379">
    <property type="entry name" value="Tudor_dTUD-like"/>
    <property type="match status" value="1"/>
</dbReference>
<dbReference type="GO" id="GO:0007283">
    <property type="term" value="P:spermatogenesis"/>
    <property type="evidence" value="ECO:0007669"/>
    <property type="project" value="UniProtKB-KW"/>
</dbReference>
<evidence type="ECO:0000259" key="6">
    <source>
        <dbReference type="PROSITE" id="PS50304"/>
    </source>
</evidence>
<dbReference type="InterPro" id="IPR050621">
    <property type="entry name" value="Tudor_domain_containing"/>
</dbReference>
<reference evidence="8" key="2">
    <citation type="journal article" date="2023" name="Science">
        <title>Genomic signatures of disease resistance in endangered staghorn corals.</title>
        <authorList>
            <person name="Vollmer S.V."/>
            <person name="Selwyn J.D."/>
            <person name="Despard B.A."/>
            <person name="Roesel C.L."/>
        </authorList>
    </citation>
    <scope>NUCLEOTIDE SEQUENCE</scope>
    <source>
        <strain evidence="8">K2</strain>
    </source>
</reference>
<dbReference type="EMBL" id="JARQWQ010000146">
    <property type="protein sequence ID" value="KAK2548436.1"/>
    <property type="molecule type" value="Genomic_DNA"/>
</dbReference>
<feature type="compositionally biased region" description="Basic and acidic residues" evidence="5">
    <location>
        <begin position="245"/>
        <end position="259"/>
    </location>
</feature>
<evidence type="ECO:0000313" key="9">
    <source>
        <dbReference type="Proteomes" id="UP001249851"/>
    </source>
</evidence>
<organism evidence="8 9">
    <name type="scientific">Acropora cervicornis</name>
    <name type="common">Staghorn coral</name>
    <dbReference type="NCBI Taxonomy" id="6130"/>
    <lineage>
        <taxon>Eukaryota</taxon>
        <taxon>Metazoa</taxon>
        <taxon>Cnidaria</taxon>
        <taxon>Anthozoa</taxon>
        <taxon>Hexacorallia</taxon>
        <taxon>Scleractinia</taxon>
        <taxon>Astrocoeniina</taxon>
        <taxon>Acroporidae</taxon>
        <taxon>Acropora</taxon>
    </lineage>
</organism>
<sequence length="957" mass="106180">MEELKKKTTVLLRSVLVSSPRGVPLSQLNKEYKVFSYSNIPFKEMGFSSVEMFIKSIPDVASLKRNNDGQLVVVGVASEADKHVAKLIARQKKPKKRSKAGQLRRPTPAKNSLAKRVAVGQFATAPRQFVFPANQAFATNIPALHLAGIGGGRLVQTNRFIPPRMKNRLGNQPFGNRTVSQQRSGPLQVLISNTNSSRKVELISEPAINRTVVERGVARQVEEQALEIASANSIKVTSSSCSEKSSGKKSSDRKSSKTDNEVVYTRIKGLIDEKPRGIWLKRIGAEYKKIYNEELSSAILEKLKDLPAIARCENCQDDLVIVYPSKLDEKESLAEAVGKQVHEGQQKGSPSKSLELYTLRPQELPEMGSVSEVIISHVDSPTHFFIQYNQNGTQIEALGNKLNTFLQANNSDTLPTANQGMFCCGQFTEDDCWYRARITKCDAKGDKVEVIYVDYGNHESLTLSRLRMLRRDEAELPIMAVLCGLDGVTSLDGENWSDASIARFKELCEVEMLRMKAVRAKDHHLYVELKDPKGNDLRTVLQWEGLAKGESDDSSSTNSSSGSSSSKSSSLTNSSSTDSFSSVTTTASSSSSQGHASPVRAFSSTRGEKETKEPETKSSSAPRSFLRVNRLLSKEEEVQKIPGRVQIPNEDYLDVFVCNVHSTHNICVNLCGENYSEKLTALEQSMLCHYEEPSSEEPIRVAPGGVYATYSKEIHSEGLWYRVKVVKVKADNVQIEYLDYGETGTVAVSSLRTIPQRFLELPFQAVTLSLHGVPNTKNAEVILKLKHLTLNKDLVAEVKRKNEDVVAVELFDTSSDDIDINLNRILLLLPDEDMKPNLPKPGGQIEAFVTYATQEGHVFVQTLGGGATRLEELMNDIAEHYSQPTKAAEFVSRPQKEKIYCARCSVDGVWYRALVTQVLPERHVEVHYVDYGNYEKLPISSLREPAKAISHVTLLSS</sequence>
<dbReference type="GO" id="GO:0005737">
    <property type="term" value="C:cytoplasm"/>
    <property type="evidence" value="ECO:0007669"/>
    <property type="project" value="UniProtKB-SubCell"/>
</dbReference>
<dbReference type="PANTHER" id="PTHR22948:SF29">
    <property type="entry name" value="FI02030P-RELATED"/>
    <property type="match status" value="1"/>
</dbReference>
<accession>A0AAD9PT68</accession>
<feature type="region of interest" description="Disordered" evidence="5">
    <location>
        <begin position="239"/>
        <end position="259"/>
    </location>
</feature>
<dbReference type="Gene3D" id="2.40.50.90">
    <property type="match status" value="2"/>
</dbReference>
<feature type="domain" description="Tudor" evidence="6">
    <location>
        <begin position="416"/>
        <end position="476"/>
    </location>
</feature>
<name>A0AAD9PT68_ACRCE</name>
<dbReference type="Proteomes" id="UP001249851">
    <property type="component" value="Unassembled WGS sequence"/>
</dbReference>